<dbReference type="InterPro" id="IPR029058">
    <property type="entry name" value="AB_hydrolase_fold"/>
</dbReference>
<keyword evidence="2" id="KW-0378">Hydrolase</keyword>
<accession>A0ABM9P801</accession>
<proteinExistence type="predicted"/>
<dbReference type="PROSITE" id="PS51257">
    <property type="entry name" value="PROKAR_LIPOPROTEIN"/>
    <property type="match status" value="1"/>
</dbReference>
<dbReference type="RefSeq" id="WP_348715218.1">
    <property type="nucleotide sequence ID" value="NZ_CAXJIO010000010.1"/>
</dbReference>
<evidence type="ECO:0000313" key="3">
    <source>
        <dbReference type="Proteomes" id="UP001497527"/>
    </source>
</evidence>
<dbReference type="PANTHER" id="PTHR47751">
    <property type="entry name" value="SUPERFAMILY HYDROLASE, PUTATIVE (AFU_ORTHOLOGUE AFUA_2G16580)-RELATED"/>
    <property type="match status" value="1"/>
</dbReference>
<name>A0ABM9P801_9FLAO</name>
<organism evidence="2 3">
    <name type="scientific">Tenacibaculum polynesiense</name>
    <dbReference type="NCBI Taxonomy" id="3137857"/>
    <lineage>
        <taxon>Bacteria</taxon>
        <taxon>Pseudomonadati</taxon>
        <taxon>Bacteroidota</taxon>
        <taxon>Flavobacteriia</taxon>
        <taxon>Flavobacteriales</taxon>
        <taxon>Flavobacteriaceae</taxon>
        <taxon>Tenacibaculum</taxon>
    </lineage>
</organism>
<feature type="domain" description="AB hydrolase-1" evidence="1">
    <location>
        <begin position="99"/>
        <end position="335"/>
    </location>
</feature>
<dbReference type="Proteomes" id="UP001497527">
    <property type="component" value="Unassembled WGS sequence"/>
</dbReference>
<dbReference type="InterPro" id="IPR000073">
    <property type="entry name" value="AB_hydrolase_1"/>
</dbReference>
<evidence type="ECO:0000259" key="1">
    <source>
        <dbReference type="Pfam" id="PF00561"/>
    </source>
</evidence>
<comment type="caution">
    <text evidence="2">The sequence shown here is derived from an EMBL/GenBank/DDBJ whole genome shotgun (WGS) entry which is preliminary data.</text>
</comment>
<gene>
    <name evidence="2" type="ORF">T190423A01A_10187</name>
</gene>
<dbReference type="Gene3D" id="1.10.10.800">
    <property type="match status" value="1"/>
</dbReference>
<keyword evidence="3" id="KW-1185">Reference proteome</keyword>
<dbReference type="GO" id="GO:0016787">
    <property type="term" value="F:hydrolase activity"/>
    <property type="evidence" value="ECO:0007669"/>
    <property type="project" value="UniProtKB-KW"/>
</dbReference>
<reference evidence="2 3" key="1">
    <citation type="submission" date="2024-05" db="EMBL/GenBank/DDBJ databases">
        <authorList>
            <person name="Duchaud E."/>
        </authorList>
    </citation>
    <scope>NUCLEOTIDE SEQUENCE [LARGE SCALE GENOMIC DNA]</scope>
    <source>
        <strain evidence="2">Ena-SAMPLE-TAB-13-05-2024-13:56:06:370-140308</strain>
    </source>
</reference>
<dbReference type="InterPro" id="IPR051411">
    <property type="entry name" value="Polyketide_trans_af380"/>
</dbReference>
<dbReference type="Gene3D" id="3.40.50.1820">
    <property type="entry name" value="alpha/beta hydrolase"/>
    <property type="match status" value="1"/>
</dbReference>
<sequence length="351" mass="38063">MKQIIAIFSVITLATSCKQNQEQKNITDNTITSKTTNTMENLKAGKNSITFTSFGVQLAGDLYLPEGFDPNKKYKAIVSASPFPQVKGQVMATYGPEMAARGFVFLGFDYLGMGDSPALPGEHKKSRYMFRLIENTWDAVSYLGTLPFVEEINGLGVCQGGSIIASAAVTDHRMKKIAMVSGMMAADGFQWLGKEVTNPMIAAANASKQKQYETGKPDYHAPFGLDDEMTKKEFVAAAAYPAMAGETYSYYGKDGVKGPGTVKNASNIHIADQAMQSLISIGEAYADKIVQPSLVIYGTNASTAPCSTKFIAKLTNDNTTIAFDEFSHVDFYYKPEAVKASTDAVAKFFNK</sequence>
<dbReference type="SUPFAM" id="SSF53474">
    <property type="entry name" value="alpha/beta-Hydrolases"/>
    <property type="match status" value="1"/>
</dbReference>
<protein>
    <submittedName>
        <fullName evidence="2">Alpha/beta hydrolase</fullName>
    </submittedName>
</protein>
<evidence type="ECO:0000313" key="2">
    <source>
        <dbReference type="EMBL" id="CAL2101624.1"/>
    </source>
</evidence>
<dbReference type="PANTHER" id="PTHR47751:SF1">
    <property type="entry name" value="SUPERFAMILY HYDROLASE, PUTATIVE (AFU_ORTHOLOGUE AFUA_2G16580)-RELATED"/>
    <property type="match status" value="1"/>
</dbReference>
<dbReference type="Pfam" id="PF00561">
    <property type="entry name" value="Abhydrolase_1"/>
    <property type="match status" value="1"/>
</dbReference>
<dbReference type="EMBL" id="CAXJIO010000010">
    <property type="protein sequence ID" value="CAL2101624.1"/>
    <property type="molecule type" value="Genomic_DNA"/>
</dbReference>